<dbReference type="STRING" id="314283.MED297_08651"/>
<dbReference type="EMBL" id="AAOE01000030">
    <property type="protein sequence ID" value="EAR07876.1"/>
    <property type="molecule type" value="Genomic_DNA"/>
</dbReference>
<accession>A4BJ31</accession>
<comment type="caution">
    <text evidence="1">The sequence shown here is derived from an EMBL/GenBank/DDBJ whole genome shotgun (WGS) entry which is preliminary data.</text>
</comment>
<protein>
    <recommendedName>
        <fullName evidence="3">Ferric siderophore reductase C-terminal domain-containing protein</fullName>
    </recommendedName>
</protein>
<evidence type="ECO:0000313" key="2">
    <source>
        <dbReference type="Proteomes" id="UP000005953"/>
    </source>
</evidence>
<evidence type="ECO:0000313" key="1">
    <source>
        <dbReference type="EMBL" id="EAR07876.1"/>
    </source>
</evidence>
<dbReference type="RefSeq" id="WP_008045894.1">
    <property type="nucleotide sequence ID" value="NZ_CH724152.1"/>
</dbReference>
<sequence>MSHALDAIFAELNANRLFHIDIGPVDPSWHRLDEALQSDWLAQKYQRFATDYPGLDQRGQGAFAVGRVSYIFATILAACDLSLGQVPPLTSTNLWLREEDEQLRLRLTSVDLAAVSSATLREMLINLMSAFIGPVKTTSRLNAAAQWRLISDSVAVAWQMVGRTLNNEAEAEARAMDILAAEPSPLRNKQTGFTRVSVWVPGKDQAPVQVEQSYRIRGGCCRLYTADDRDYCATCVLLKPEEQQQRLQQSLRQSLSA</sequence>
<keyword evidence="2" id="KW-1185">Reference proteome</keyword>
<reference evidence="1 2" key="1">
    <citation type="submission" date="2006-02" db="EMBL/GenBank/DDBJ databases">
        <authorList>
            <person name="Pinhassi J."/>
            <person name="Pedros-Alio C."/>
            <person name="Ferriera S."/>
            <person name="Johnson J."/>
            <person name="Kravitz S."/>
            <person name="Halpern A."/>
            <person name="Remington K."/>
            <person name="Beeson K."/>
            <person name="Tran B."/>
            <person name="Rogers Y.-H."/>
            <person name="Friedman R."/>
            <person name="Venter J.C."/>
        </authorList>
    </citation>
    <scope>NUCLEOTIDE SEQUENCE [LARGE SCALE GENOMIC DNA]</scope>
    <source>
        <strain evidence="1 2">MED297</strain>
    </source>
</reference>
<dbReference type="Proteomes" id="UP000005953">
    <property type="component" value="Unassembled WGS sequence"/>
</dbReference>
<dbReference type="HOGENOM" id="CLU_1081301_0_0_6"/>
<name>A4BJ31_9GAMM</name>
<gene>
    <name evidence="1" type="ORF">MED297_08651</name>
</gene>
<dbReference type="OrthoDB" id="6195577at2"/>
<proteinExistence type="predicted"/>
<evidence type="ECO:0008006" key="3">
    <source>
        <dbReference type="Google" id="ProtNLM"/>
    </source>
</evidence>
<organism evidence="1 2">
    <name type="scientific">Reinekea blandensis MED297</name>
    <dbReference type="NCBI Taxonomy" id="314283"/>
    <lineage>
        <taxon>Bacteria</taxon>
        <taxon>Pseudomonadati</taxon>
        <taxon>Pseudomonadota</taxon>
        <taxon>Gammaproteobacteria</taxon>
        <taxon>Oceanospirillales</taxon>
        <taxon>Saccharospirillaceae</taxon>
        <taxon>Reinekea</taxon>
    </lineage>
</organism>
<dbReference type="AlphaFoldDB" id="A4BJ31"/>